<proteinExistence type="predicted"/>
<dbReference type="RefSeq" id="WP_244358199.1">
    <property type="nucleotide sequence ID" value="NZ_JAJNNZ010000011.1"/>
</dbReference>
<dbReference type="GO" id="GO:0008999">
    <property type="term" value="F:protein-N-terminal-alanine acetyltransferase activity"/>
    <property type="evidence" value="ECO:0007669"/>
    <property type="project" value="TreeGrafter"/>
</dbReference>
<protein>
    <submittedName>
        <fullName evidence="2">GNAT family N-acetyltransferase</fullName>
    </submittedName>
</protein>
<gene>
    <name evidence="2" type="ORF">LNL84_14055</name>
</gene>
<dbReference type="Pfam" id="PF13302">
    <property type="entry name" value="Acetyltransf_3"/>
    <property type="match status" value="1"/>
</dbReference>
<dbReference type="SUPFAM" id="SSF55729">
    <property type="entry name" value="Acyl-CoA N-acyltransferases (Nat)"/>
    <property type="match status" value="1"/>
</dbReference>
<reference evidence="2" key="1">
    <citation type="submission" date="2021-11" db="EMBL/GenBank/DDBJ databases">
        <title>Vibrio ZSDE26 sp. nov. and Vibrio ZSDZ34 sp. nov., isolated from coastal seawater in Qingdao.</title>
        <authorList>
            <person name="Zhang P."/>
        </authorList>
    </citation>
    <scope>NUCLEOTIDE SEQUENCE</scope>
    <source>
        <strain evidence="2">ZSDZ34</strain>
    </source>
</reference>
<dbReference type="PANTHER" id="PTHR43441">
    <property type="entry name" value="RIBOSOMAL-PROTEIN-SERINE ACETYLTRANSFERASE"/>
    <property type="match status" value="1"/>
</dbReference>
<evidence type="ECO:0000313" key="2">
    <source>
        <dbReference type="EMBL" id="MCJ2377957.1"/>
    </source>
</evidence>
<accession>A0A9X1WBP8</accession>
<dbReference type="InterPro" id="IPR051908">
    <property type="entry name" value="Ribosomal_N-acetyltransferase"/>
</dbReference>
<name>A0A9X1WBP8_9VIBR</name>
<dbReference type="InterPro" id="IPR016181">
    <property type="entry name" value="Acyl_CoA_acyltransferase"/>
</dbReference>
<dbReference type="Gene3D" id="3.40.630.30">
    <property type="match status" value="1"/>
</dbReference>
<dbReference type="EMBL" id="JAJNNZ010000011">
    <property type="protein sequence ID" value="MCJ2377957.1"/>
    <property type="molecule type" value="Genomic_DNA"/>
</dbReference>
<keyword evidence="3" id="KW-1185">Reference proteome</keyword>
<evidence type="ECO:0000259" key="1">
    <source>
        <dbReference type="PROSITE" id="PS51186"/>
    </source>
</evidence>
<dbReference type="GO" id="GO:1990189">
    <property type="term" value="F:protein N-terminal-serine acetyltransferase activity"/>
    <property type="evidence" value="ECO:0007669"/>
    <property type="project" value="TreeGrafter"/>
</dbReference>
<dbReference type="AlphaFoldDB" id="A0A9X1WBP8"/>
<dbReference type="PANTHER" id="PTHR43441:SF11">
    <property type="entry name" value="RIBOSOMAL-PROTEIN-SERINE ACETYLTRANSFERASE"/>
    <property type="match status" value="1"/>
</dbReference>
<evidence type="ECO:0000313" key="3">
    <source>
        <dbReference type="Proteomes" id="UP001139488"/>
    </source>
</evidence>
<sequence>MNTEFSIYTQRLSLRLLKVEHAQEFCHAVRQSHTLHQWIDWCSDSFTLPAAQDFINATRLNWIRADAFGFAIFDRKSESFVGMIAINEFYQTFNMASLGYWVIDQYQGKGFALEALDAIIEFCFATLKLTRLEIVCDVENLPSQKLALRCGAARECVAQNRFIFNGKPKQGVVFAITPT</sequence>
<dbReference type="PROSITE" id="PS51186">
    <property type="entry name" value="GNAT"/>
    <property type="match status" value="1"/>
</dbReference>
<dbReference type="GO" id="GO:0005737">
    <property type="term" value="C:cytoplasm"/>
    <property type="evidence" value="ECO:0007669"/>
    <property type="project" value="TreeGrafter"/>
</dbReference>
<dbReference type="InterPro" id="IPR000182">
    <property type="entry name" value="GNAT_dom"/>
</dbReference>
<dbReference type="Proteomes" id="UP001139488">
    <property type="component" value="Unassembled WGS sequence"/>
</dbReference>
<organism evidence="2 3">
    <name type="scientific">Vibrio gelatinilyticus</name>
    <dbReference type="NCBI Taxonomy" id="2893468"/>
    <lineage>
        <taxon>Bacteria</taxon>
        <taxon>Pseudomonadati</taxon>
        <taxon>Pseudomonadota</taxon>
        <taxon>Gammaproteobacteria</taxon>
        <taxon>Vibrionales</taxon>
        <taxon>Vibrionaceae</taxon>
        <taxon>Vibrio</taxon>
    </lineage>
</organism>
<comment type="caution">
    <text evidence="2">The sequence shown here is derived from an EMBL/GenBank/DDBJ whole genome shotgun (WGS) entry which is preliminary data.</text>
</comment>
<feature type="domain" description="N-acetyltransferase" evidence="1">
    <location>
        <begin position="17"/>
        <end position="179"/>
    </location>
</feature>